<dbReference type="SUPFAM" id="SSF50249">
    <property type="entry name" value="Nucleic acid-binding proteins"/>
    <property type="match status" value="1"/>
</dbReference>
<evidence type="ECO:0000256" key="2">
    <source>
        <dbReference type="ARBA" id="ARBA00022835"/>
    </source>
</evidence>
<gene>
    <name evidence="5" type="primary">EXOSC3</name>
    <name evidence="5" type="ORF">MHBO_004499</name>
</gene>
<keyword evidence="2" id="KW-0271">Exosome</keyword>
<sequence length="218" mass="24225">NVDLKDNKRSLLSNGLSCDRKSIVVTKTGPLAQTNSIWIDSKEKIYTPRKGDVVVGIITKTKLSQYVLDINAARHGLLPCLSFRGASKRFKPNLDIGDAVYCKVSLADKFLEAELTCISESCKKEWSTGEAYFTNLEGGNLLALTPSLSRKLMSSEKKFALDFMGKYVPYELAIGLNGYVWVNSIDNRKTIIVSNLIECILAEGDSQKNLQMINHLLK</sequence>
<dbReference type="Gene3D" id="2.40.50.140">
    <property type="entry name" value="Nucleic acid-binding proteins"/>
    <property type="match status" value="1"/>
</dbReference>
<proteinExistence type="predicted"/>
<dbReference type="Proteomes" id="UP001439008">
    <property type="component" value="Unassembled WGS sequence"/>
</dbReference>
<dbReference type="Pfam" id="PF15985">
    <property type="entry name" value="KH_6"/>
    <property type="match status" value="1"/>
</dbReference>
<feature type="non-terminal residue" evidence="5">
    <location>
        <position position="1"/>
    </location>
</feature>
<evidence type="ECO:0000256" key="1">
    <source>
        <dbReference type="ARBA" id="ARBA00004123"/>
    </source>
</evidence>
<evidence type="ECO:0000259" key="4">
    <source>
        <dbReference type="Pfam" id="PF15985"/>
    </source>
</evidence>
<dbReference type="PANTHER" id="PTHR21321:SF1">
    <property type="entry name" value="EXOSOME COMPLEX COMPONENT RRP40"/>
    <property type="match status" value="1"/>
</dbReference>
<dbReference type="Gene3D" id="3.30.1370.10">
    <property type="entry name" value="K Homology domain, type 1"/>
    <property type="match status" value="1"/>
</dbReference>
<organism evidence="5 6">
    <name type="scientific">Bonamia ostreae</name>
    <dbReference type="NCBI Taxonomy" id="126728"/>
    <lineage>
        <taxon>Eukaryota</taxon>
        <taxon>Sar</taxon>
        <taxon>Rhizaria</taxon>
        <taxon>Endomyxa</taxon>
        <taxon>Ascetosporea</taxon>
        <taxon>Haplosporida</taxon>
        <taxon>Bonamia</taxon>
    </lineage>
</organism>
<dbReference type="InterPro" id="IPR036612">
    <property type="entry name" value="KH_dom_type_1_sf"/>
</dbReference>
<dbReference type="PANTHER" id="PTHR21321">
    <property type="entry name" value="PNAS-3 RELATED"/>
    <property type="match status" value="1"/>
</dbReference>
<reference evidence="5 6" key="1">
    <citation type="journal article" date="2024" name="BMC Biol.">
        <title>Comparative genomics of Ascetosporea gives new insight into the evolutionary basis for animal parasitism in Rhizaria.</title>
        <authorList>
            <person name="Hiltunen Thoren M."/>
            <person name="Onut-Brannstrom I."/>
            <person name="Alfjorden A."/>
            <person name="Peckova H."/>
            <person name="Swords F."/>
            <person name="Hooper C."/>
            <person name="Holzer A.S."/>
            <person name="Bass D."/>
            <person name="Burki F."/>
        </authorList>
    </citation>
    <scope>NUCLEOTIDE SEQUENCE [LARGE SCALE GENOMIC DNA]</scope>
    <source>
        <strain evidence="5">20-A016</strain>
    </source>
</reference>
<name>A0ABV2ATH1_9EUKA</name>
<keyword evidence="6" id="KW-1185">Reference proteome</keyword>
<comment type="caution">
    <text evidence="5">The sequence shown here is derived from an EMBL/GenBank/DDBJ whole genome shotgun (WGS) entry which is preliminary data.</text>
</comment>
<dbReference type="InterPro" id="IPR026699">
    <property type="entry name" value="Exosome_RNA_bind1/RRP40/RRP4"/>
</dbReference>
<evidence type="ECO:0000313" key="5">
    <source>
        <dbReference type="EMBL" id="MES1922968.1"/>
    </source>
</evidence>
<accession>A0ABV2ATH1</accession>
<evidence type="ECO:0000256" key="3">
    <source>
        <dbReference type="ARBA" id="ARBA00022884"/>
    </source>
</evidence>
<dbReference type="Pfam" id="PF21262">
    <property type="entry name" value="RRP40_S1"/>
    <property type="match status" value="1"/>
</dbReference>
<dbReference type="SUPFAM" id="SSF54791">
    <property type="entry name" value="Eukaryotic type KH-domain (KH-domain type I)"/>
    <property type="match status" value="1"/>
</dbReference>
<comment type="subcellular location">
    <subcellularLocation>
        <location evidence="1">Nucleus</location>
    </subcellularLocation>
</comment>
<evidence type="ECO:0000313" key="6">
    <source>
        <dbReference type="Proteomes" id="UP001439008"/>
    </source>
</evidence>
<keyword evidence="3" id="KW-0694">RNA-binding</keyword>
<protein>
    <submittedName>
        <fullName evidence="5">Exosome component 3</fullName>
    </submittedName>
</protein>
<dbReference type="EMBL" id="JBDODL010004185">
    <property type="protein sequence ID" value="MES1922968.1"/>
    <property type="molecule type" value="Genomic_DNA"/>
</dbReference>
<dbReference type="InterPro" id="IPR004088">
    <property type="entry name" value="KH_dom_type_1"/>
</dbReference>
<dbReference type="InterPro" id="IPR012340">
    <property type="entry name" value="NA-bd_OB-fold"/>
</dbReference>
<feature type="domain" description="K Homology" evidence="4">
    <location>
        <begin position="139"/>
        <end position="184"/>
    </location>
</feature>